<comment type="caution">
    <text evidence="8">The sequence shown here is derived from an EMBL/GenBank/DDBJ whole genome shotgun (WGS) entry which is preliminary data.</text>
</comment>
<sequence length="177" mass="21252">MFERLKKKSLAVTKALKQFQEDWLPLDEAYWPTYAGSRRWYPGIREEEARQRVRKAQKKERDRFAYLKRKKWIEMKRTAEGLLVRLTDQGRMERLRRTLHEKPLLKGSRVCLVMFDVPESVRHSRDAFRHFLKTAGFTLVQRSVWMSNRDVASDVMQFIRQAKIVDWVSVFVGEMET</sequence>
<evidence type="ECO:0000259" key="7">
    <source>
        <dbReference type="Pfam" id="PF20803"/>
    </source>
</evidence>
<keyword evidence="6" id="KW-0051">Antiviral defense</keyword>
<dbReference type="AlphaFoldDB" id="A0A0G1ZU06"/>
<evidence type="ECO:0000313" key="9">
    <source>
        <dbReference type="Proteomes" id="UP000034054"/>
    </source>
</evidence>
<organism evidence="8 9">
    <name type="scientific">Candidatus Uhrbacteria bacterium GW2011_GWA2_52_8d</name>
    <dbReference type="NCBI Taxonomy" id="1618979"/>
    <lineage>
        <taxon>Bacteria</taxon>
        <taxon>Candidatus Uhriibacteriota</taxon>
    </lineage>
</organism>
<proteinExistence type="predicted"/>
<feature type="domain" description="Transcriptional repressor PaaX-like central Cas2-like" evidence="7">
    <location>
        <begin position="111"/>
        <end position="175"/>
    </location>
</feature>
<keyword evidence="3" id="KW-0255">Endonuclease</keyword>
<name>A0A0G1ZU06_9BACT</name>
<accession>A0A0G1ZU06</accession>
<dbReference type="Pfam" id="PF20803">
    <property type="entry name" value="PaaX_M"/>
    <property type="match status" value="1"/>
</dbReference>
<dbReference type="Proteomes" id="UP000034054">
    <property type="component" value="Unassembled WGS sequence"/>
</dbReference>
<dbReference type="Gene3D" id="3.30.70.2650">
    <property type="match status" value="1"/>
</dbReference>
<dbReference type="GO" id="GO:0043571">
    <property type="term" value="P:maintenance of CRISPR repeat elements"/>
    <property type="evidence" value="ECO:0007669"/>
    <property type="project" value="InterPro"/>
</dbReference>
<evidence type="ECO:0000256" key="4">
    <source>
        <dbReference type="ARBA" id="ARBA00022801"/>
    </source>
</evidence>
<dbReference type="GO" id="GO:0004521">
    <property type="term" value="F:RNA endonuclease activity"/>
    <property type="evidence" value="ECO:0007669"/>
    <property type="project" value="InterPro"/>
</dbReference>
<keyword evidence="1" id="KW-0540">Nuclease</keyword>
<evidence type="ECO:0000256" key="5">
    <source>
        <dbReference type="ARBA" id="ARBA00022842"/>
    </source>
</evidence>
<evidence type="ECO:0000256" key="6">
    <source>
        <dbReference type="ARBA" id="ARBA00023118"/>
    </source>
</evidence>
<dbReference type="InterPro" id="IPR048846">
    <property type="entry name" value="PaaX-like_central"/>
</dbReference>
<keyword evidence="2" id="KW-0479">Metal-binding</keyword>
<evidence type="ECO:0000256" key="3">
    <source>
        <dbReference type="ARBA" id="ARBA00022759"/>
    </source>
</evidence>
<reference evidence="8 9" key="1">
    <citation type="journal article" date="2015" name="Nature">
        <title>rRNA introns, odd ribosomes, and small enigmatic genomes across a large radiation of phyla.</title>
        <authorList>
            <person name="Brown C.T."/>
            <person name="Hug L.A."/>
            <person name="Thomas B.C."/>
            <person name="Sharon I."/>
            <person name="Castelle C.J."/>
            <person name="Singh A."/>
            <person name="Wilkins M.J."/>
            <person name="Williams K.H."/>
            <person name="Banfield J.F."/>
        </authorList>
    </citation>
    <scope>NUCLEOTIDE SEQUENCE [LARGE SCALE GENOMIC DNA]</scope>
</reference>
<evidence type="ECO:0000256" key="1">
    <source>
        <dbReference type="ARBA" id="ARBA00022722"/>
    </source>
</evidence>
<keyword evidence="5" id="KW-0460">Magnesium</keyword>
<evidence type="ECO:0000313" key="8">
    <source>
        <dbReference type="EMBL" id="KKW31792.1"/>
    </source>
</evidence>
<keyword evidence="4" id="KW-0378">Hydrolase</keyword>
<evidence type="ECO:0000256" key="2">
    <source>
        <dbReference type="ARBA" id="ARBA00022723"/>
    </source>
</evidence>
<protein>
    <submittedName>
        <fullName evidence="8">Repressor in the phenylacetic acid catabolism</fullName>
    </submittedName>
</protein>
<dbReference type="InterPro" id="IPR021127">
    <property type="entry name" value="CRISPR_associated_Cas2"/>
</dbReference>
<dbReference type="EMBL" id="LCRH01000050">
    <property type="protein sequence ID" value="KKW31792.1"/>
    <property type="molecule type" value="Genomic_DNA"/>
</dbReference>
<dbReference type="NCBIfam" id="TIGR01573">
    <property type="entry name" value="cas2"/>
    <property type="match status" value="1"/>
</dbReference>
<gene>
    <name evidence="8" type="ORF">UY76_C0050G0001</name>
</gene>